<evidence type="ECO:0000256" key="2">
    <source>
        <dbReference type="ARBA" id="ARBA00022723"/>
    </source>
</evidence>
<gene>
    <name evidence="5 7" type="primary">msrP</name>
    <name evidence="7" type="ORF">AIN02nite_12880</name>
    <name evidence="8" type="ORF">HK17_03780</name>
</gene>
<feature type="domain" description="Oxidoreductase molybdopterin-binding" evidence="6">
    <location>
        <begin position="90"/>
        <end position="247"/>
    </location>
</feature>
<dbReference type="EMBL" id="BJXQ01000006">
    <property type="protein sequence ID" value="GEN03263.1"/>
    <property type="molecule type" value="Genomic_DNA"/>
</dbReference>
<keyword evidence="1 5" id="KW-0500">Molybdenum</keyword>
<evidence type="ECO:0000256" key="3">
    <source>
        <dbReference type="ARBA" id="ARBA00022729"/>
    </source>
</evidence>
<evidence type="ECO:0000313" key="7">
    <source>
        <dbReference type="EMBL" id="GEN03263.1"/>
    </source>
</evidence>
<dbReference type="GO" id="GO:0046872">
    <property type="term" value="F:metal ion binding"/>
    <property type="evidence" value="ECO:0007669"/>
    <property type="project" value="UniProtKB-KW"/>
</dbReference>
<comment type="caution">
    <text evidence="8">The sequence shown here is derived from an EMBL/GenBank/DDBJ whole genome shotgun (WGS) entry which is preliminary data.</text>
</comment>
<feature type="binding site" evidence="5">
    <location>
        <position position="163"/>
    </location>
    <ligand>
        <name>Mo-molybdopterin</name>
        <dbReference type="ChEBI" id="CHEBI:71302"/>
    </ligand>
</feature>
<dbReference type="SUPFAM" id="SSF56524">
    <property type="entry name" value="Oxidoreductase molybdopterin-binding domain"/>
    <property type="match status" value="1"/>
</dbReference>
<dbReference type="PANTHER" id="PTHR43032">
    <property type="entry name" value="PROTEIN-METHIONINE-SULFOXIDE REDUCTASE"/>
    <property type="match status" value="1"/>
</dbReference>
<comment type="subunit">
    <text evidence="5">Heterodimer of a catalytic subunit (MsrP) and a heme-binding subunit (MsrQ).</text>
</comment>
<comment type="similarity">
    <text evidence="5">Belongs to the MsrP family.</text>
</comment>
<accession>A0A252AW71</accession>
<dbReference type="GO" id="GO:0043546">
    <property type="term" value="F:molybdopterin cofactor binding"/>
    <property type="evidence" value="ECO:0007669"/>
    <property type="project" value="UniProtKB-UniRule"/>
</dbReference>
<dbReference type="GO" id="GO:0030091">
    <property type="term" value="P:protein repair"/>
    <property type="evidence" value="ECO:0007669"/>
    <property type="project" value="UniProtKB-UniRule"/>
</dbReference>
<feature type="binding site" evidence="5">
    <location>
        <position position="213"/>
    </location>
    <ligand>
        <name>Mo-molybdopterin</name>
        <dbReference type="ChEBI" id="CHEBI:71302"/>
    </ligand>
</feature>
<evidence type="ECO:0000313" key="10">
    <source>
        <dbReference type="Proteomes" id="UP000321104"/>
    </source>
</evidence>
<keyword evidence="2 5" id="KW-0479">Metal-binding</keyword>
<evidence type="ECO:0000313" key="8">
    <source>
        <dbReference type="EMBL" id="OUI94667.1"/>
    </source>
</evidence>
<dbReference type="InterPro" id="IPR036374">
    <property type="entry name" value="OxRdtase_Mopterin-bd_sf"/>
</dbReference>
<dbReference type="Pfam" id="PF00174">
    <property type="entry name" value="Oxidored_molyb"/>
    <property type="match status" value="1"/>
</dbReference>
<comment type="catalytic activity">
    <reaction evidence="5">
        <text>L-methionyl-[protein] + a quinone + H2O = L-methionyl-(S)-S-oxide-[protein] + a quinol</text>
        <dbReference type="Rhea" id="RHEA:51292"/>
        <dbReference type="Rhea" id="RHEA-COMP:12313"/>
        <dbReference type="Rhea" id="RHEA-COMP:12315"/>
        <dbReference type="ChEBI" id="CHEBI:15377"/>
        <dbReference type="ChEBI" id="CHEBI:16044"/>
        <dbReference type="ChEBI" id="CHEBI:24646"/>
        <dbReference type="ChEBI" id="CHEBI:44120"/>
        <dbReference type="ChEBI" id="CHEBI:132124"/>
    </reaction>
</comment>
<evidence type="ECO:0000256" key="1">
    <source>
        <dbReference type="ARBA" id="ARBA00022505"/>
    </source>
</evidence>
<feature type="binding site" evidence="5">
    <location>
        <position position="128"/>
    </location>
    <ligand>
        <name>Mo-molybdopterin</name>
        <dbReference type="ChEBI" id="CHEBI:71302"/>
    </ligand>
    <ligandPart>
        <name>Mo</name>
        <dbReference type="ChEBI" id="CHEBI:28685"/>
    </ligandPart>
</feature>
<dbReference type="EC" id="1.8.5.-" evidence="5"/>
<evidence type="ECO:0000313" key="9">
    <source>
        <dbReference type="Proteomes" id="UP000194641"/>
    </source>
</evidence>
<dbReference type="GO" id="GO:0016672">
    <property type="term" value="F:oxidoreductase activity, acting on a sulfur group of donors, quinone or similar compound as acceptor"/>
    <property type="evidence" value="ECO:0007669"/>
    <property type="project" value="UniProtKB-UniRule"/>
</dbReference>
<feature type="binding site" evidence="5">
    <location>
        <begin position="73"/>
        <end position="74"/>
    </location>
    <ligand>
        <name>Mo-molybdopterin</name>
        <dbReference type="ChEBI" id="CHEBI:71302"/>
    </ligand>
</feature>
<dbReference type="AlphaFoldDB" id="A0A252AW71"/>
<dbReference type="InterPro" id="IPR000572">
    <property type="entry name" value="OxRdtase_Mopterin-bd_dom"/>
</dbReference>
<dbReference type="InterPro" id="IPR022867">
    <property type="entry name" value="MsrP"/>
</dbReference>
<comment type="catalytic activity">
    <reaction evidence="5">
        <text>L-methionyl-[protein] + a quinone + H2O = L-methionyl-(R)-S-oxide-[protein] + a quinol</text>
        <dbReference type="Rhea" id="RHEA:51296"/>
        <dbReference type="Rhea" id="RHEA-COMP:12313"/>
        <dbReference type="Rhea" id="RHEA-COMP:12314"/>
        <dbReference type="ChEBI" id="CHEBI:15377"/>
        <dbReference type="ChEBI" id="CHEBI:16044"/>
        <dbReference type="ChEBI" id="CHEBI:24646"/>
        <dbReference type="ChEBI" id="CHEBI:45764"/>
        <dbReference type="ChEBI" id="CHEBI:132124"/>
    </reaction>
</comment>
<keyword evidence="3 5" id="KW-0732">Signal</keyword>
<reference evidence="7 10" key="3">
    <citation type="submission" date="2019-07" db="EMBL/GenBank/DDBJ databases">
        <title>Whole genome shotgun sequence of Acetobacter indonesiensis NBRC 16471.</title>
        <authorList>
            <person name="Hosoyama A."/>
            <person name="Uohara A."/>
            <person name="Ohji S."/>
            <person name="Ichikawa N."/>
        </authorList>
    </citation>
    <scope>NUCLEOTIDE SEQUENCE [LARGE SCALE GENOMIC DNA]</scope>
    <source>
        <strain evidence="7 10">NBRC 16471</strain>
    </source>
</reference>
<evidence type="ECO:0000256" key="4">
    <source>
        <dbReference type="ARBA" id="ARBA00023002"/>
    </source>
</evidence>
<dbReference type="Gene3D" id="3.90.420.10">
    <property type="entry name" value="Oxidoreductase, molybdopterin-binding domain"/>
    <property type="match status" value="1"/>
</dbReference>
<dbReference type="HAMAP" id="MF_01206">
    <property type="entry name" value="MsrP"/>
    <property type="match status" value="1"/>
</dbReference>
<dbReference type="RefSeq" id="WP_048844985.1">
    <property type="nucleotide sequence ID" value="NZ_BAMW01000007.1"/>
</dbReference>
<dbReference type="Proteomes" id="UP000321104">
    <property type="component" value="Unassembled WGS sequence"/>
</dbReference>
<feature type="binding site" evidence="5">
    <location>
        <position position="218"/>
    </location>
    <ligand>
        <name>Mo-molybdopterin</name>
        <dbReference type="ChEBI" id="CHEBI:71302"/>
    </ligand>
</feature>
<keyword evidence="4 5" id="KW-0560">Oxidoreductase</keyword>
<evidence type="ECO:0000256" key="5">
    <source>
        <dbReference type="HAMAP-Rule" id="MF_01206"/>
    </source>
</evidence>
<dbReference type="NCBIfam" id="NF003767">
    <property type="entry name" value="PRK05363.1"/>
    <property type="match status" value="1"/>
</dbReference>
<feature type="signal peptide" evidence="5">
    <location>
        <begin position="1"/>
        <end position="43"/>
    </location>
</feature>
<feature type="binding site" evidence="5">
    <location>
        <position position="70"/>
    </location>
    <ligand>
        <name>Mo-molybdopterin</name>
        <dbReference type="ChEBI" id="CHEBI:71302"/>
    </ligand>
</feature>
<dbReference type="PANTHER" id="PTHR43032:SF3">
    <property type="entry name" value="PROTEIN-METHIONINE-SULFOXIDE REDUCTASE CATALYTIC SUBUNIT MSRP"/>
    <property type="match status" value="1"/>
</dbReference>
<protein>
    <recommendedName>
        <fullName evidence="5">Protein-methionine-sulfoxide reductase catalytic subunit MsrP</fullName>
        <ecNumber evidence="5">1.8.5.-</ecNumber>
    </recommendedName>
</protein>
<reference evidence="8" key="1">
    <citation type="submission" date="2014-06" db="EMBL/GenBank/DDBJ databases">
        <authorList>
            <person name="Ju J."/>
            <person name="Zhang J."/>
        </authorList>
    </citation>
    <scope>NUCLEOTIDE SEQUENCE [LARGE SCALE GENOMIC DNA]</scope>
    <source>
        <strain evidence="8">DmL_051</strain>
    </source>
</reference>
<dbReference type="EMBL" id="JOPA01000015">
    <property type="protein sequence ID" value="OUI94667.1"/>
    <property type="molecule type" value="Genomic_DNA"/>
</dbReference>
<evidence type="ECO:0000259" key="6">
    <source>
        <dbReference type="Pfam" id="PF00174"/>
    </source>
</evidence>
<name>A0A252AW71_9PROT</name>
<organism evidence="8 9">
    <name type="scientific">Acetobacter indonesiensis</name>
    <dbReference type="NCBI Taxonomy" id="104101"/>
    <lineage>
        <taxon>Bacteria</taxon>
        <taxon>Pseudomonadati</taxon>
        <taxon>Pseudomonadota</taxon>
        <taxon>Alphaproteobacteria</taxon>
        <taxon>Acetobacterales</taxon>
        <taxon>Acetobacteraceae</taxon>
        <taxon>Acetobacter</taxon>
    </lineage>
</organism>
<feature type="binding site" evidence="5">
    <location>
        <begin position="229"/>
        <end position="231"/>
    </location>
    <ligand>
        <name>Mo-molybdopterin</name>
        <dbReference type="ChEBI" id="CHEBI:71302"/>
    </ligand>
</feature>
<reference evidence="9" key="2">
    <citation type="submission" date="2014-06" db="EMBL/GenBank/DDBJ databases">
        <authorList>
            <person name="Winans N.J."/>
            <person name="Newell P.D."/>
            <person name="Douglas A.E."/>
        </authorList>
    </citation>
    <scope>NUCLEOTIDE SEQUENCE [LARGE SCALE GENOMIC DNA]</scope>
</reference>
<proteinExistence type="inferred from homology"/>
<sequence length="314" mass="34687" precursor="true">MVAYQYPRPRSSEITPQPLFVSRRAVLAGGIMAAGLGASSAFAADGGPDNVAAWPAAEKPTPLNDVTHYNNFYEFGTDKSDPAELSGSFKPTPWSVQVDGMVDKPKQWDLADLQKQFGQEERLYRMRCVEAWSMVIPWNGFSLAALLKAAGPKVGARYVAFTSVVRPSEMPGQRGGLFALKWPYVEGLRLDEAMHPLTLLATGVYGQALPAQNGAPIRLVVPWKYGFKGIKSITRITLTDQQPPTSWNLMAPEEYGFYANVNPAVDHPRWSQASEQIIGEGSLFRSARKPTQLFNGYAEQVAHLYQGMDLRKDF</sequence>
<comment type="function">
    <text evidence="5">Part of the MsrPQ system that repairs oxidized periplasmic proteins containing methionine sulfoxide residues (Met-O), using respiratory chain electrons. Thus protects these proteins from oxidative-stress damage caused by reactive species of oxygen and chlorine generated by the host defense mechanisms. MsrPQ is essential for the maintenance of envelope integrity under bleach stress, rescuing a wide series of structurally unrelated periplasmic proteins from methionine oxidation. The catalytic subunit MsrP is non-stereospecific, being able to reduce both (R-) and (S-) diastereoisomers of methionine sulfoxide.</text>
</comment>
<comment type="cofactor">
    <cofactor evidence="5">
        <name>Mo-molybdopterin</name>
        <dbReference type="ChEBI" id="CHEBI:71302"/>
    </cofactor>
    <text evidence="5">Binds 1 Mo-molybdopterin (Mo-MPT) cofactor per subunit.</text>
</comment>
<dbReference type="Proteomes" id="UP000194641">
    <property type="component" value="Unassembled WGS sequence"/>
</dbReference>
<feature type="chain" id="PRO_5041503667" description="Protein-methionine-sulfoxide reductase catalytic subunit MsrP" evidence="5">
    <location>
        <begin position="44"/>
        <end position="314"/>
    </location>
</feature>